<feature type="non-terminal residue" evidence="3">
    <location>
        <position position="296"/>
    </location>
</feature>
<dbReference type="Proteomes" id="UP000054359">
    <property type="component" value="Unassembled WGS sequence"/>
</dbReference>
<dbReference type="InterPro" id="IPR008984">
    <property type="entry name" value="SMAD_FHA_dom_sf"/>
</dbReference>
<feature type="region of interest" description="Disordered" evidence="1">
    <location>
        <begin position="270"/>
        <end position="296"/>
    </location>
</feature>
<evidence type="ECO:0000313" key="4">
    <source>
        <dbReference type="Proteomes" id="UP000054359"/>
    </source>
</evidence>
<accession>A0A087UWM4</accession>
<evidence type="ECO:0000313" key="3">
    <source>
        <dbReference type="EMBL" id="KFM81763.1"/>
    </source>
</evidence>
<reference evidence="3 4" key="1">
    <citation type="submission" date="2013-11" db="EMBL/GenBank/DDBJ databases">
        <title>Genome sequencing of Stegodyphus mimosarum.</title>
        <authorList>
            <person name="Bechsgaard J."/>
        </authorList>
    </citation>
    <scope>NUCLEOTIDE SEQUENCE [LARGE SCALE GENOMIC DNA]</scope>
</reference>
<proteinExistence type="predicted"/>
<dbReference type="Pfam" id="PF00498">
    <property type="entry name" value="FHA"/>
    <property type="match status" value="1"/>
</dbReference>
<sequence length="296" mass="32349">MQPFLLGYGQLSRLHARFQKVNNVWFIKDLNSLNGVYVNGARINQEPRQLQIGDVIGFGVPNIINGAFVVSLSVRNPPINIIKQEDDDDDVEIIEIRNDLSVSYPFPNKIETAQTNSSDNIKSACQTNCLPLETSASASQKPCCNTDTASNKRDSISVLANQQLMIDCNTANGKEISTEQISSKEKSSKLSKCKIQNSPKIISAEVLKGSVNLEFTGHNSKLDAFVSNGNESIMQVTETPSNLFLPPLVPEKKIQKCPVDNKSDCQKNCLSSSLSSSTSQELSTLPSVKPSARKIS</sequence>
<gene>
    <name evidence="3" type="ORF">X975_08587</name>
</gene>
<evidence type="ECO:0000259" key="2">
    <source>
        <dbReference type="PROSITE" id="PS50006"/>
    </source>
</evidence>
<dbReference type="PROSITE" id="PS50006">
    <property type="entry name" value="FHA_DOMAIN"/>
    <property type="match status" value="1"/>
</dbReference>
<dbReference type="OrthoDB" id="5971507at2759"/>
<protein>
    <recommendedName>
        <fullName evidence="2">FHA domain-containing protein</fullName>
    </recommendedName>
</protein>
<name>A0A087UWM4_STEMI</name>
<dbReference type="EMBL" id="KK122028">
    <property type="protein sequence ID" value="KFM81763.1"/>
    <property type="molecule type" value="Genomic_DNA"/>
</dbReference>
<evidence type="ECO:0000256" key="1">
    <source>
        <dbReference type="SAM" id="MobiDB-lite"/>
    </source>
</evidence>
<organism evidence="3 4">
    <name type="scientific">Stegodyphus mimosarum</name>
    <name type="common">African social velvet spider</name>
    <dbReference type="NCBI Taxonomy" id="407821"/>
    <lineage>
        <taxon>Eukaryota</taxon>
        <taxon>Metazoa</taxon>
        <taxon>Ecdysozoa</taxon>
        <taxon>Arthropoda</taxon>
        <taxon>Chelicerata</taxon>
        <taxon>Arachnida</taxon>
        <taxon>Araneae</taxon>
        <taxon>Araneomorphae</taxon>
        <taxon>Entelegynae</taxon>
        <taxon>Eresoidea</taxon>
        <taxon>Eresidae</taxon>
        <taxon>Stegodyphus</taxon>
    </lineage>
</organism>
<feature type="compositionally biased region" description="Low complexity" evidence="1">
    <location>
        <begin position="270"/>
        <end position="287"/>
    </location>
</feature>
<feature type="domain" description="FHA" evidence="2">
    <location>
        <begin position="11"/>
        <end position="43"/>
    </location>
</feature>
<dbReference type="SUPFAM" id="SSF49879">
    <property type="entry name" value="SMAD/FHA domain"/>
    <property type="match status" value="1"/>
</dbReference>
<dbReference type="Gene3D" id="2.60.200.20">
    <property type="match status" value="1"/>
</dbReference>
<dbReference type="InterPro" id="IPR000253">
    <property type="entry name" value="FHA_dom"/>
</dbReference>
<dbReference type="AlphaFoldDB" id="A0A087UWM4"/>
<keyword evidence="4" id="KW-1185">Reference proteome</keyword>